<feature type="region of interest" description="Disordered" evidence="1">
    <location>
        <begin position="99"/>
        <end position="139"/>
    </location>
</feature>
<reference evidence="2 3" key="1">
    <citation type="submission" date="2019-05" db="EMBL/GenBank/DDBJ databases">
        <title>Another draft genome of Portunus trituberculatus and its Hox gene families provides insights of decapod evolution.</title>
        <authorList>
            <person name="Jeong J.-H."/>
            <person name="Song I."/>
            <person name="Kim S."/>
            <person name="Choi T."/>
            <person name="Kim D."/>
            <person name="Ryu S."/>
            <person name="Kim W."/>
        </authorList>
    </citation>
    <scope>NUCLEOTIDE SEQUENCE [LARGE SCALE GENOMIC DNA]</scope>
    <source>
        <tissue evidence="2">Muscle</tissue>
    </source>
</reference>
<feature type="compositionally biased region" description="Pro residues" evidence="1">
    <location>
        <begin position="123"/>
        <end position="139"/>
    </location>
</feature>
<gene>
    <name evidence="2" type="ORF">E2C01_076037</name>
</gene>
<evidence type="ECO:0000256" key="1">
    <source>
        <dbReference type="SAM" id="MobiDB-lite"/>
    </source>
</evidence>
<name>A0A5B7I7P3_PORTR</name>
<proteinExistence type="predicted"/>
<dbReference type="EMBL" id="VSRR010056906">
    <property type="protein sequence ID" value="MPC81421.1"/>
    <property type="molecule type" value="Genomic_DNA"/>
</dbReference>
<sequence>MAFRFFFPFFPSFFIPPSSSSTKTRPSFWHSLLILSHSYIFSSLPVVISFPLLLLFLESALLLITSPVPFLPLPHPPTRHAPFPNTSSVLLPWGPRGSSGSLISPLPITRPPGRLVARRGASPEPPSLHFPGRSEPPPL</sequence>
<organism evidence="2 3">
    <name type="scientific">Portunus trituberculatus</name>
    <name type="common">Swimming crab</name>
    <name type="synonym">Neptunus trituberculatus</name>
    <dbReference type="NCBI Taxonomy" id="210409"/>
    <lineage>
        <taxon>Eukaryota</taxon>
        <taxon>Metazoa</taxon>
        <taxon>Ecdysozoa</taxon>
        <taxon>Arthropoda</taxon>
        <taxon>Crustacea</taxon>
        <taxon>Multicrustacea</taxon>
        <taxon>Malacostraca</taxon>
        <taxon>Eumalacostraca</taxon>
        <taxon>Eucarida</taxon>
        <taxon>Decapoda</taxon>
        <taxon>Pleocyemata</taxon>
        <taxon>Brachyura</taxon>
        <taxon>Eubrachyura</taxon>
        <taxon>Portunoidea</taxon>
        <taxon>Portunidae</taxon>
        <taxon>Portuninae</taxon>
        <taxon>Portunus</taxon>
    </lineage>
</organism>
<protein>
    <submittedName>
        <fullName evidence="2">Uncharacterized protein</fullName>
    </submittedName>
</protein>
<keyword evidence="3" id="KW-1185">Reference proteome</keyword>
<dbReference type="AlphaFoldDB" id="A0A5B7I7P3"/>
<evidence type="ECO:0000313" key="2">
    <source>
        <dbReference type="EMBL" id="MPC81421.1"/>
    </source>
</evidence>
<evidence type="ECO:0000313" key="3">
    <source>
        <dbReference type="Proteomes" id="UP000324222"/>
    </source>
</evidence>
<dbReference type="Proteomes" id="UP000324222">
    <property type="component" value="Unassembled WGS sequence"/>
</dbReference>
<comment type="caution">
    <text evidence="2">The sequence shown here is derived from an EMBL/GenBank/DDBJ whole genome shotgun (WGS) entry which is preliminary data.</text>
</comment>
<accession>A0A5B7I7P3</accession>